<evidence type="ECO:0000259" key="3">
    <source>
        <dbReference type="PROSITE" id="PS50994"/>
    </source>
</evidence>
<reference evidence="4 5" key="1">
    <citation type="submission" date="2023-03" db="EMBL/GenBank/DDBJ databases">
        <title>Genome sequence of Lichtheimia ornata CBS 291.66.</title>
        <authorList>
            <person name="Mohabir J.T."/>
            <person name="Shea T.P."/>
            <person name="Kurbessoian T."/>
            <person name="Berby B."/>
            <person name="Fontaine J."/>
            <person name="Livny J."/>
            <person name="Gnirke A."/>
            <person name="Stajich J.E."/>
            <person name="Cuomo C.A."/>
        </authorList>
    </citation>
    <scope>NUCLEOTIDE SEQUENCE [LARGE SCALE GENOMIC DNA]</scope>
    <source>
        <strain evidence="4">CBS 291.66</strain>
    </source>
</reference>
<feature type="coiled-coil region" evidence="1">
    <location>
        <begin position="18"/>
        <end position="45"/>
    </location>
</feature>
<evidence type="ECO:0000313" key="5">
    <source>
        <dbReference type="Proteomes" id="UP001234581"/>
    </source>
</evidence>
<dbReference type="PROSITE" id="PS50994">
    <property type="entry name" value="INTEGRASE"/>
    <property type="match status" value="1"/>
</dbReference>
<proteinExistence type="predicted"/>
<dbReference type="GO" id="GO:0015074">
    <property type="term" value="P:DNA integration"/>
    <property type="evidence" value="ECO:0007669"/>
    <property type="project" value="InterPro"/>
</dbReference>
<dbReference type="InterPro" id="IPR001584">
    <property type="entry name" value="Integrase_cat-core"/>
</dbReference>
<feature type="compositionally biased region" description="Polar residues" evidence="2">
    <location>
        <begin position="736"/>
        <end position="748"/>
    </location>
</feature>
<feature type="compositionally biased region" description="Basic residues" evidence="2">
    <location>
        <begin position="749"/>
        <end position="782"/>
    </location>
</feature>
<dbReference type="PANTHER" id="PTHR37984:SF5">
    <property type="entry name" value="PROTEIN NYNRIN-LIKE"/>
    <property type="match status" value="1"/>
</dbReference>
<sequence length="782" mass="89223">MTDLPQNTTSNECQWLSRSRFQELLTEYRNDMAEYQRAKAFINQDTYNDIKAILQGNNPSHPRTSKFRSWVRTNYQLLDMGNGIFVVTRLGNTDKVIAIEEQLYDTITSAHEACGHGGRDATKYKLKRYMNYPRRFIQVVINHCSTCAVTSKGRTPATTTAGKAIHANHSWHMDLIDYGGAKTPNGKPRYIFHIRDHRTKFTWAFPLLRKESKVVGQKLHELFCQVGPPVFLQSDNGGEFKAEDMKAELKSKWPTLRFIHGRPRNPQSQGGVERANRTLEEVLDAWVDNNPEVHWSEGLGMAVYAVNTRYTRTTNTTPYRLVFGQDETSAHHHLQEYLKHLNEGEDIFYIDDLKHLGLGDDEPAGEDNEDYDSDQAMYAALQRHEELDDDNDQDYTSTDNHNNEPMETDFAYGKSLFTLTTKDATSFNITFDRFYYFGRPRRSSRANAYTPTADDDHDTSSTPDPNHSFNASHTNNGDREHLDSNDLTAPFIELRPPAGQGLMRIPIEHVDDYRGLYPEGMAASVESIFRVDKDGNHLEVDIHDLFDDDDEDIFGPPSGRGNHGTESTQGSIITGSCDDIASRHQPILSAASKHYEKSVQDIQKQLLARQKEPPVYKIGDYVGLYIDPRDRNKQHQEYFPCMVYDVSVKDDGHRIYKVRCKKGPLANGYHARELKDFRGIDFKSLEGIQATTVNDNDRLLSLREAVRVSSEPSSHHEAANNSPTDQGTLSEDAAQPESTSNKVSNATRNRNRKRINRQTSRRITRSQTKRQTRSSTRKTTRK</sequence>
<evidence type="ECO:0000256" key="1">
    <source>
        <dbReference type="SAM" id="Coils"/>
    </source>
</evidence>
<dbReference type="Proteomes" id="UP001234581">
    <property type="component" value="Unassembled WGS sequence"/>
</dbReference>
<feature type="region of interest" description="Disordered" evidence="2">
    <location>
        <begin position="386"/>
        <end position="407"/>
    </location>
</feature>
<evidence type="ECO:0000313" key="4">
    <source>
        <dbReference type="EMBL" id="KAJ8657561.1"/>
    </source>
</evidence>
<feature type="region of interest" description="Disordered" evidence="2">
    <location>
        <begin position="444"/>
        <end position="484"/>
    </location>
</feature>
<dbReference type="Gene3D" id="3.30.420.10">
    <property type="entry name" value="Ribonuclease H-like superfamily/Ribonuclease H"/>
    <property type="match status" value="1"/>
</dbReference>
<keyword evidence="1" id="KW-0175">Coiled coil</keyword>
<dbReference type="EMBL" id="JARTCD010000030">
    <property type="protein sequence ID" value="KAJ8657561.1"/>
    <property type="molecule type" value="Genomic_DNA"/>
</dbReference>
<feature type="compositionally biased region" description="Polar residues" evidence="2">
    <location>
        <begin position="719"/>
        <end position="729"/>
    </location>
</feature>
<protein>
    <recommendedName>
        <fullName evidence="3">Integrase catalytic domain-containing protein</fullName>
    </recommendedName>
</protein>
<name>A0AAD7XYI6_9FUNG</name>
<dbReference type="InterPro" id="IPR012337">
    <property type="entry name" value="RNaseH-like_sf"/>
</dbReference>
<organism evidence="4 5">
    <name type="scientific">Lichtheimia ornata</name>
    <dbReference type="NCBI Taxonomy" id="688661"/>
    <lineage>
        <taxon>Eukaryota</taxon>
        <taxon>Fungi</taxon>
        <taxon>Fungi incertae sedis</taxon>
        <taxon>Mucoromycota</taxon>
        <taxon>Mucoromycotina</taxon>
        <taxon>Mucoromycetes</taxon>
        <taxon>Mucorales</taxon>
        <taxon>Lichtheimiaceae</taxon>
        <taxon>Lichtheimia</taxon>
    </lineage>
</organism>
<dbReference type="AlphaFoldDB" id="A0AAD7XYI6"/>
<comment type="caution">
    <text evidence="4">The sequence shown here is derived from an EMBL/GenBank/DDBJ whole genome shotgun (WGS) entry which is preliminary data.</text>
</comment>
<gene>
    <name evidence="4" type="ORF">O0I10_006625</name>
</gene>
<feature type="region of interest" description="Disordered" evidence="2">
    <location>
        <begin position="706"/>
        <end position="782"/>
    </location>
</feature>
<dbReference type="GeneID" id="83214036"/>
<dbReference type="GO" id="GO:0005634">
    <property type="term" value="C:nucleus"/>
    <property type="evidence" value="ECO:0007669"/>
    <property type="project" value="UniProtKB-ARBA"/>
</dbReference>
<feature type="domain" description="Integrase catalytic" evidence="3">
    <location>
        <begin position="152"/>
        <end position="326"/>
    </location>
</feature>
<dbReference type="RefSeq" id="XP_058342474.1">
    <property type="nucleotide sequence ID" value="XM_058486652.1"/>
</dbReference>
<dbReference type="InterPro" id="IPR036397">
    <property type="entry name" value="RNaseH_sf"/>
</dbReference>
<dbReference type="GO" id="GO:0003676">
    <property type="term" value="F:nucleic acid binding"/>
    <property type="evidence" value="ECO:0007669"/>
    <property type="project" value="InterPro"/>
</dbReference>
<evidence type="ECO:0000256" key="2">
    <source>
        <dbReference type="SAM" id="MobiDB-lite"/>
    </source>
</evidence>
<dbReference type="InterPro" id="IPR050951">
    <property type="entry name" value="Retrovirus_Pol_polyprotein"/>
</dbReference>
<keyword evidence="5" id="KW-1185">Reference proteome</keyword>
<dbReference type="PANTHER" id="PTHR37984">
    <property type="entry name" value="PROTEIN CBG26694"/>
    <property type="match status" value="1"/>
</dbReference>
<accession>A0AAD7XYI6</accession>
<dbReference type="SUPFAM" id="SSF53098">
    <property type="entry name" value="Ribonuclease H-like"/>
    <property type="match status" value="1"/>
</dbReference>